<accession>A0A1R3J9K2</accession>
<organism evidence="1 2">
    <name type="scientific">Corchorus olitorius</name>
    <dbReference type="NCBI Taxonomy" id="93759"/>
    <lineage>
        <taxon>Eukaryota</taxon>
        <taxon>Viridiplantae</taxon>
        <taxon>Streptophyta</taxon>
        <taxon>Embryophyta</taxon>
        <taxon>Tracheophyta</taxon>
        <taxon>Spermatophyta</taxon>
        <taxon>Magnoliopsida</taxon>
        <taxon>eudicotyledons</taxon>
        <taxon>Gunneridae</taxon>
        <taxon>Pentapetalae</taxon>
        <taxon>rosids</taxon>
        <taxon>malvids</taxon>
        <taxon>Malvales</taxon>
        <taxon>Malvaceae</taxon>
        <taxon>Grewioideae</taxon>
        <taxon>Apeibeae</taxon>
        <taxon>Corchorus</taxon>
    </lineage>
</organism>
<evidence type="ECO:0000313" key="2">
    <source>
        <dbReference type="Proteomes" id="UP000187203"/>
    </source>
</evidence>
<gene>
    <name evidence="1" type="ORF">COLO4_18309</name>
</gene>
<dbReference type="AlphaFoldDB" id="A0A1R3J9K2"/>
<keyword evidence="2" id="KW-1185">Reference proteome</keyword>
<keyword evidence="1" id="KW-0418">Kinase</keyword>
<reference evidence="2" key="1">
    <citation type="submission" date="2013-09" db="EMBL/GenBank/DDBJ databases">
        <title>Corchorus olitorius genome sequencing.</title>
        <authorList>
            <person name="Alam M."/>
            <person name="Haque M.S."/>
            <person name="Islam M.S."/>
            <person name="Emdad E.M."/>
            <person name="Islam M.M."/>
            <person name="Ahmed B."/>
            <person name="Halim A."/>
            <person name="Hossen Q.M.M."/>
            <person name="Hossain M.Z."/>
            <person name="Ahmed R."/>
            <person name="Khan M.M."/>
            <person name="Islam R."/>
            <person name="Rashid M.M."/>
            <person name="Khan S.A."/>
            <person name="Rahman M.S."/>
            <person name="Alam M."/>
            <person name="Yahiya A.S."/>
            <person name="Khan M.S."/>
            <person name="Azam M.S."/>
            <person name="Haque T."/>
            <person name="Lashkar M.Z.H."/>
            <person name="Akhand A.I."/>
            <person name="Morshed G."/>
            <person name="Roy S."/>
            <person name="Uddin K.S."/>
            <person name="Rabeya T."/>
            <person name="Hossain A.S."/>
            <person name="Chowdhury A."/>
            <person name="Snigdha A.R."/>
            <person name="Mortoza M.S."/>
            <person name="Matin S.A."/>
            <person name="Hoque S.M.E."/>
            <person name="Islam M.K."/>
            <person name="Roy D.K."/>
            <person name="Haider R."/>
            <person name="Moosa M.M."/>
            <person name="Elias S.M."/>
            <person name="Hasan A.M."/>
            <person name="Jahan S."/>
            <person name="Shafiuddin M."/>
            <person name="Mahmood N."/>
            <person name="Shommy N.S."/>
        </authorList>
    </citation>
    <scope>NUCLEOTIDE SEQUENCE [LARGE SCALE GENOMIC DNA]</scope>
    <source>
        <strain evidence="2">cv. O-4</strain>
    </source>
</reference>
<dbReference type="GO" id="GO:0016301">
    <property type="term" value="F:kinase activity"/>
    <property type="evidence" value="ECO:0007669"/>
    <property type="project" value="UniProtKB-KW"/>
</dbReference>
<keyword evidence="1" id="KW-0808">Transferase</keyword>
<proteinExistence type="predicted"/>
<evidence type="ECO:0000313" key="1">
    <source>
        <dbReference type="EMBL" id="OMO91509.1"/>
    </source>
</evidence>
<dbReference type="EMBL" id="AWUE01016446">
    <property type="protein sequence ID" value="OMO91509.1"/>
    <property type="molecule type" value="Genomic_DNA"/>
</dbReference>
<comment type="caution">
    <text evidence="1">The sequence shown here is derived from an EMBL/GenBank/DDBJ whole genome shotgun (WGS) entry which is preliminary data.</text>
</comment>
<name>A0A1R3J9K2_9ROSI</name>
<dbReference type="STRING" id="93759.A0A1R3J9K2"/>
<sequence>ISSNNNMNKESLVERHQIVIEDSYDADDQKPATCFKLAESSLGTSRATSGEIISKETCSLPAECMERLVLLSSNARSWRAPDEEAVDLTEPRFESFRVGNVKSP</sequence>
<protein>
    <submittedName>
        <fullName evidence="1">Kinase</fullName>
    </submittedName>
</protein>
<feature type="non-terminal residue" evidence="1">
    <location>
        <position position="1"/>
    </location>
</feature>
<dbReference type="OrthoDB" id="1890790at2759"/>
<dbReference type="Proteomes" id="UP000187203">
    <property type="component" value="Unassembled WGS sequence"/>
</dbReference>